<sequence>MMSELLDPSKRWHKIIAFERCAFNLLLEHDK</sequence>
<name>A0A348HE75_9GAMM</name>
<proteinExistence type="predicted"/>
<protein>
    <submittedName>
        <fullName evidence="1">Uncharacterized protein</fullName>
    </submittedName>
</protein>
<evidence type="ECO:0000313" key="1">
    <source>
        <dbReference type="EMBL" id="BBG29927.1"/>
    </source>
</evidence>
<dbReference type="KEGG" id="zpl:ZBT109_1166"/>
<keyword evidence="2" id="KW-1185">Reference proteome</keyword>
<reference evidence="1 2" key="1">
    <citation type="submission" date="2018-09" db="EMBL/GenBank/DDBJ databases">
        <title>Zymobacter palmae IAM14233 (=T109) whole genome analysis.</title>
        <authorList>
            <person name="Yanase H."/>
        </authorList>
    </citation>
    <scope>NUCLEOTIDE SEQUENCE [LARGE SCALE GENOMIC DNA]</scope>
    <source>
        <strain evidence="1 2">IAM14233</strain>
    </source>
</reference>
<gene>
    <name evidence="1" type="ORF">ZBT109_1166</name>
</gene>
<dbReference type="EMBL" id="AP018933">
    <property type="protein sequence ID" value="BBG29927.1"/>
    <property type="molecule type" value="Genomic_DNA"/>
</dbReference>
<dbReference type="AlphaFoldDB" id="A0A348HE75"/>
<organism evidence="1 2">
    <name type="scientific">Zymobacter palmae</name>
    <dbReference type="NCBI Taxonomy" id="33074"/>
    <lineage>
        <taxon>Bacteria</taxon>
        <taxon>Pseudomonadati</taxon>
        <taxon>Pseudomonadota</taxon>
        <taxon>Gammaproteobacteria</taxon>
        <taxon>Oceanospirillales</taxon>
        <taxon>Halomonadaceae</taxon>
        <taxon>Zymobacter group</taxon>
        <taxon>Zymobacter</taxon>
    </lineage>
</organism>
<accession>A0A348HE75</accession>
<evidence type="ECO:0000313" key="2">
    <source>
        <dbReference type="Proteomes" id="UP000267342"/>
    </source>
</evidence>
<dbReference type="Proteomes" id="UP000267342">
    <property type="component" value="Chromosome"/>
</dbReference>